<comment type="caution">
    <text evidence="2">The sequence shown here is derived from an EMBL/GenBank/DDBJ whole genome shotgun (WGS) entry which is preliminary data.</text>
</comment>
<reference evidence="2" key="1">
    <citation type="submission" date="2023-11" db="EMBL/GenBank/DDBJ databases">
        <title>Genome assemblies of two species of porcelain crab, Petrolisthes cinctipes and Petrolisthes manimaculis (Anomura: Porcellanidae).</title>
        <authorList>
            <person name="Angst P."/>
        </authorList>
    </citation>
    <scope>NUCLEOTIDE SEQUENCE</scope>
    <source>
        <strain evidence="2">PB745_02</strain>
        <tissue evidence="2">Gill</tissue>
    </source>
</reference>
<organism evidence="2 3">
    <name type="scientific">Petrolisthes manimaculis</name>
    <dbReference type="NCBI Taxonomy" id="1843537"/>
    <lineage>
        <taxon>Eukaryota</taxon>
        <taxon>Metazoa</taxon>
        <taxon>Ecdysozoa</taxon>
        <taxon>Arthropoda</taxon>
        <taxon>Crustacea</taxon>
        <taxon>Multicrustacea</taxon>
        <taxon>Malacostraca</taxon>
        <taxon>Eumalacostraca</taxon>
        <taxon>Eucarida</taxon>
        <taxon>Decapoda</taxon>
        <taxon>Pleocyemata</taxon>
        <taxon>Anomura</taxon>
        <taxon>Galatheoidea</taxon>
        <taxon>Porcellanidae</taxon>
        <taxon>Petrolisthes</taxon>
    </lineage>
</organism>
<evidence type="ECO:0000256" key="1">
    <source>
        <dbReference type="SAM" id="MobiDB-lite"/>
    </source>
</evidence>
<dbReference type="EMBL" id="JAWZYT010001329">
    <property type="protein sequence ID" value="KAK4313313.1"/>
    <property type="molecule type" value="Genomic_DNA"/>
</dbReference>
<keyword evidence="3" id="KW-1185">Reference proteome</keyword>
<feature type="compositionally biased region" description="Polar residues" evidence="1">
    <location>
        <begin position="56"/>
        <end position="76"/>
    </location>
</feature>
<protein>
    <submittedName>
        <fullName evidence="2">Uncharacterized protein</fullName>
    </submittedName>
</protein>
<dbReference type="Proteomes" id="UP001292094">
    <property type="component" value="Unassembled WGS sequence"/>
</dbReference>
<evidence type="ECO:0000313" key="3">
    <source>
        <dbReference type="Proteomes" id="UP001292094"/>
    </source>
</evidence>
<accession>A0AAE1PSF5</accession>
<feature type="region of interest" description="Disordered" evidence="1">
    <location>
        <begin position="56"/>
        <end position="100"/>
    </location>
</feature>
<sequence length="100" mass="11063">MDKISSIIVALQTTKVLVVFAQQEDDSYNPNELENHLSKTLVTTSLASATSKIPLDNNSIGISDFTSEPSSNSQHDMNGWTEVKSKSSKKKEHQVKNIQE</sequence>
<name>A0AAE1PSF5_9EUCA</name>
<gene>
    <name evidence="2" type="ORF">Pmani_015335</name>
</gene>
<evidence type="ECO:0000313" key="2">
    <source>
        <dbReference type="EMBL" id="KAK4313313.1"/>
    </source>
</evidence>
<proteinExistence type="predicted"/>
<dbReference type="AlphaFoldDB" id="A0AAE1PSF5"/>